<name>A0ACA9SYT9_9GLOM</name>
<proteinExistence type="predicted"/>
<keyword evidence="2" id="KW-1185">Reference proteome</keyword>
<gene>
    <name evidence="1" type="ORF">RPERSI_LOCUS36827</name>
</gene>
<comment type="caution">
    <text evidence="1">The sequence shown here is derived from an EMBL/GenBank/DDBJ whole genome shotgun (WGS) entry which is preliminary data.</text>
</comment>
<evidence type="ECO:0000313" key="1">
    <source>
        <dbReference type="EMBL" id="CAG8851966.1"/>
    </source>
</evidence>
<accession>A0ACA9SYT9</accession>
<feature type="non-terminal residue" evidence="1">
    <location>
        <position position="144"/>
    </location>
</feature>
<dbReference type="EMBL" id="CAJVQC010179198">
    <property type="protein sequence ID" value="CAG8851966.1"/>
    <property type="molecule type" value="Genomic_DNA"/>
</dbReference>
<sequence length="144" mass="16527">EIIQQKALGRIAQIGFLYDATRDIFNGISIFRKELPPNLIKQIPSYNINLSFECEDTYKGKFGKLDVEYQLRLSILSGLFFLTGTGEYLINMKDSYKTMNGILVCKMISFTEYLEVNFDDLKPCISTNPFSMQDATHVVTSIKW</sequence>
<dbReference type="Proteomes" id="UP000789920">
    <property type="component" value="Unassembled WGS sequence"/>
</dbReference>
<organism evidence="1 2">
    <name type="scientific">Racocetra persica</name>
    <dbReference type="NCBI Taxonomy" id="160502"/>
    <lineage>
        <taxon>Eukaryota</taxon>
        <taxon>Fungi</taxon>
        <taxon>Fungi incertae sedis</taxon>
        <taxon>Mucoromycota</taxon>
        <taxon>Glomeromycotina</taxon>
        <taxon>Glomeromycetes</taxon>
        <taxon>Diversisporales</taxon>
        <taxon>Gigasporaceae</taxon>
        <taxon>Racocetra</taxon>
    </lineage>
</organism>
<protein>
    <submittedName>
        <fullName evidence="1">29733_t:CDS:1</fullName>
    </submittedName>
</protein>
<reference evidence="1" key="1">
    <citation type="submission" date="2021-06" db="EMBL/GenBank/DDBJ databases">
        <authorList>
            <person name="Kallberg Y."/>
            <person name="Tangrot J."/>
            <person name="Rosling A."/>
        </authorList>
    </citation>
    <scope>NUCLEOTIDE SEQUENCE</scope>
    <source>
        <strain evidence="1">MA461A</strain>
    </source>
</reference>
<evidence type="ECO:0000313" key="2">
    <source>
        <dbReference type="Proteomes" id="UP000789920"/>
    </source>
</evidence>
<feature type="non-terminal residue" evidence="1">
    <location>
        <position position="1"/>
    </location>
</feature>